<sequence length="202" mass="23022">MDKIHYYDGEIYRKIIDPNLKGLRGQILDEIKNCNKLIDIGCGTGALVIEASLVCKNAIGIDLSSKMIEVALKTKTKMKLGNVNFFHGGIEVLRIFKDKEFDFATFSMSIHEMDEKERILLLNEALRVAKEVIVADYLIPAETFPSDLGVIFVEFIAGLNHFKNYINFRWHGGVEYLIEQTNARVIARKTYSTIFEVVRLSK</sequence>
<evidence type="ECO:0000313" key="3">
    <source>
        <dbReference type="Proteomes" id="UP000237040"/>
    </source>
</evidence>
<dbReference type="AlphaFoldDB" id="A0A2J6WEQ4"/>
<name>A0A2J6WEQ4_9BACT</name>
<dbReference type="CDD" id="cd02440">
    <property type="entry name" value="AdoMet_MTases"/>
    <property type="match status" value="1"/>
</dbReference>
<evidence type="ECO:0000259" key="1">
    <source>
        <dbReference type="Pfam" id="PF13649"/>
    </source>
</evidence>
<reference evidence="2 3" key="1">
    <citation type="submission" date="2018-01" db="EMBL/GenBank/DDBJ databases">
        <title>Metagenomic assembled genomes from two thermal pools in the Uzon Caldera, Kamchatka, Russia.</title>
        <authorList>
            <person name="Wilkins L."/>
            <person name="Ettinger C."/>
        </authorList>
    </citation>
    <scope>NUCLEOTIDE SEQUENCE [LARGE SCALE GENOMIC DNA]</scope>
    <source>
        <strain evidence="2">ZAV-07</strain>
    </source>
</reference>
<evidence type="ECO:0000313" key="2">
    <source>
        <dbReference type="EMBL" id="PMP67695.1"/>
    </source>
</evidence>
<dbReference type="EMBL" id="PNIL01000038">
    <property type="protein sequence ID" value="PMP67695.1"/>
    <property type="molecule type" value="Genomic_DNA"/>
</dbReference>
<feature type="domain" description="Methyltransferase" evidence="1">
    <location>
        <begin position="38"/>
        <end position="130"/>
    </location>
</feature>
<dbReference type="RefSeq" id="WP_416085733.1">
    <property type="nucleotide sequence ID" value="NZ_JBNARP010000040.1"/>
</dbReference>
<organism evidence="2 3">
    <name type="scientific">Caldisericum exile</name>
    <dbReference type="NCBI Taxonomy" id="693075"/>
    <lineage>
        <taxon>Bacteria</taxon>
        <taxon>Pseudomonadati</taxon>
        <taxon>Caldisericota/Cryosericota group</taxon>
        <taxon>Caldisericota</taxon>
        <taxon>Caldisericia</taxon>
        <taxon>Caldisericales</taxon>
        <taxon>Caldisericaceae</taxon>
        <taxon>Caldisericum</taxon>
    </lineage>
</organism>
<dbReference type="InterPro" id="IPR029063">
    <property type="entry name" value="SAM-dependent_MTases_sf"/>
</dbReference>
<dbReference type="SUPFAM" id="SSF53335">
    <property type="entry name" value="S-adenosyl-L-methionine-dependent methyltransferases"/>
    <property type="match status" value="1"/>
</dbReference>
<dbReference type="Gene3D" id="3.40.50.150">
    <property type="entry name" value="Vaccinia Virus protein VP39"/>
    <property type="match status" value="1"/>
</dbReference>
<dbReference type="InterPro" id="IPR041698">
    <property type="entry name" value="Methyltransf_25"/>
</dbReference>
<comment type="caution">
    <text evidence="2">The sequence shown here is derived from an EMBL/GenBank/DDBJ whole genome shotgun (WGS) entry which is preliminary data.</text>
</comment>
<dbReference type="Pfam" id="PF13649">
    <property type="entry name" value="Methyltransf_25"/>
    <property type="match status" value="1"/>
</dbReference>
<gene>
    <name evidence="2" type="ORF">C0189_02625</name>
</gene>
<accession>A0A2J6WEQ4</accession>
<protein>
    <recommendedName>
        <fullName evidence="1">Methyltransferase domain-containing protein</fullName>
    </recommendedName>
</protein>
<proteinExistence type="predicted"/>
<dbReference type="Proteomes" id="UP000237040">
    <property type="component" value="Unassembled WGS sequence"/>
</dbReference>